<dbReference type="Proteomes" id="UP001144280">
    <property type="component" value="Unassembled WGS sequence"/>
</dbReference>
<dbReference type="Gene3D" id="3.30.70.2390">
    <property type="match status" value="1"/>
</dbReference>
<name>A0ABQ5R7K8_9ACTN</name>
<keyword evidence="3" id="KW-1185">Reference proteome</keyword>
<feature type="domain" description="LytR/CpsA/Psr regulator C-terminal" evidence="1">
    <location>
        <begin position="57"/>
        <end position="146"/>
    </location>
</feature>
<dbReference type="EMBL" id="BSDI01000069">
    <property type="protein sequence ID" value="GLI02746.1"/>
    <property type="molecule type" value="Genomic_DNA"/>
</dbReference>
<dbReference type="RefSeq" id="WP_281904431.1">
    <property type="nucleotide sequence ID" value="NZ_BSDI01000069.1"/>
</dbReference>
<evidence type="ECO:0000313" key="2">
    <source>
        <dbReference type="EMBL" id="GLI02746.1"/>
    </source>
</evidence>
<proteinExistence type="predicted"/>
<reference evidence="2" key="1">
    <citation type="submission" date="2022-12" db="EMBL/GenBank/DDBJ databases">
        <title>New Phytohabitans aurantiacus sp. RD004123 nov., an actinomycete isolated from soil.</title>
        <authorList>
            <person name="Triningsih D.W."/>
            <person name="Harunari E."/>
            <person name="Igarashi Y."/>
        </authorList>
    </citation>
    <scope>NUCLEOTIDE SEQUENCE</scope>
    <source>
        <strain evidence="2">RD004123</strain>
    </source>
</reference>
<gene>
    <name evidence="2" type="ORF">Pa4123_80240</name>
</gene>
<sequence>MTFARVRALVVVGLLVVCALVFVVVAMTRDTQRGEAPVAKCPDGWARADLALRQEKDIKINVYNATDTPNLANSVGADFANRKFQVKKKGNDPAKKGVAGVAVLRYGPKGVGSAQVLQAYFLREADPEYDPKREGDVIDVVIGDQFKQLATTTEKNQALVELGSPLLPPQSCAADAA</sequence>
<comment type="caution">
    <text evidence="2">The sequence shown here is derived from an EMBL/GenBank/DDBJ whole genome shotgun (WGS) entry which is preliminary data.</text>
</comment>
<protein>
    <recommendedName>
        <fullName evidence="1">LytR/CpsA/Psr regulator C-terminal domain-containing protein</fullName>
    </recommendedName>
</protein>
<evidence type="ECO:0000313" key="3">
    <source>
        <dbReference type="Proteomes" id="UP001144280"/>
    </source>
</evidence>
<organism evidence="2 3">
    <name type="scientific">Phytohabitans aurantiacus</name>
    <dbReference type="NCBI Taxonomy" id="3016789"/>
    <lineage>
        <taxon>Bacteria</taxon>
        <taxon>Bacillati</taxon>
        <taxon>Actinomycetota</taxon>
        <taxon>Actinomycetes</taxon>
        <taxon>Micromonosporales</taxon>
        <taxon>Micromonosporaceae</taxon>
    </lineage>
</organism>
<accession>A0ABQ5R7K8</accession>
<evidence type="ECO:0000259" key="1">
    <source>
        <dbReference type="Pfam" id="PF13399"/>
    </source>
</evidence>
<dbReference type="Pfam" id="PF13399">
    <property type="entry name" value="LytR_C"/>
    <property type="match status" value="1"/>
</dbReference>
<dbReference type="InterPro" id="IPR027381">
    <property type="entry name" value="LytR/CpsA/Psr_C"/>
</dbReference>